<dbReference type="InterPro" id="IPR013742">
    <property type="entry name" value="Whirly"/>
</dbReference>
<feature type="compositionally biased region" description="Gly residues" evidence="3">
    <location>
        <begin position="366"/>
        <end position="385"/>
    </location>
</feature>
<feature type="region of interest" description="Disordered" evidence="3">
    <location>
        <begin position="235"/>
        <end position="270"/>
    </location>
</feature>
<dbReference type="Proteomes" id="UP000095751">
    <property type="component" value="Unassembled WGS sequence"/>
</dbReference>
<reference evidence="4 5" key="1">
    <citation type="submission" date="2016-09" db="EMBL/GenBank/DDBJ databases">
        <title>Extensive genetic diversity and differential bi-allelic expression allows diatom success in the polar Southern Ocean.</title>
        <authorList>
            <consortium name="DOE Joint Genome Institute"/>
            <person name="Mock T."/>
            <person name="Otillar R.P."/>
            <person name="Strauss J."/>
            <person name="Dupont C."/>
            <person name="Frickenhaus S."/>
            <person name="Maumus F."/>
            <person name="Mcmullan M."/>
            <person name="Sanges R."/>
            <person name="Schmutz J."/>
            <person name="Toseland A."/>
            <person name="Valas R."/>
            <person name="Veluchamy A."/>
            <person name="Ward B.J."/>
            <person name="Allen A."/>
            <person name="Barry K."/>
            <person name="Falciatore A."/>
            <person name="Ferrante M."/>
            <person name="Fortunato A.E."/>
            <person name="Gloeckner G."/>
            <person name="Gruber A."/>
            <person name="Hipkin R."/>
            <person name="Janech M."/>
            <person name="Kroth P."/>
            <person name="Leese F."/>
            <person name="Lindquist E."/>
            <person name="Lyon B.R."/>
            <person name="Martin J."/>
            <person name="Mayer C."/>
            <person name="Parker M."/>
            <person name="Quesneville H."/>
            <person name="Raymond J."/>
            <person name="Uhlig C."/>
            <person name="Valentin K.U."/>
            <person name="Worden A.Z."/>
            <person name="Armbrust E.V."/>
            <person name="Bowler C."/>
            <person name="Green B."/>
            <person name="Moulton V."/>
            <person name="Van Oosterhout C."/>
            <person name="Grigoriev I."/>
        </authorList>
    </citation>
    <scope>NUCLEOTIDE SEQUENCE [LARGE SCALE GENOMIC DNA]</scope>
    <source>
        <strain evidence="4 5">CCMP1102</strain>
    </source>
</reference>
<keyword evidence="2" id="KW-0809">Transit peptide</keyword>
<dbReference type="Gene3D" id="2.30.31.10">
    <property type="entry name" value="Transcriptional Coactivator Pc4, Chain A"/>
    <property type="match status" value="1"/>
</dbReference>
<organism evidence="4 5">
    <name type="scientific">Fragilariopsis cylindrus CCMP1102</name>
    <dbReference type="NCBI Taxonomy" id="635003"/>
    <lineage>
        <taxon>Eukaryota</taxon>
        <taxon>Sar</taxon>
        <taxon>Stramenopiles</taxon>
        <taxon>Ochrophyta</taxon>
        <taxon>Bacillariophyta</taxon>
        <taxon>Bacillariophyceae</taxon>
        <taxon>Bacillariophycidae</taxon>
        <taxon>Bacillariales</taxon>
        <taxon>Bacillariaceae</taxon>
        <taxon>Fragilariopsis</taxon>
    </lineage>
</organism>
<keyword evidence="5" id="KW-1185">Reference proteome</keyword>
<evidence type="ECO:0000256" key="1">
    <source>
        <dbReference type="ARBA" id="ARBA00006061"/>
    </source>
</evidence>
<accession>A0A1E7EN50</accession>
<evidence type="ECO:0000256" key="2">
    <source>
        <dbReference type="ARBA" id="ARBA00022946"/>
    </source>
</evidence>
<dbReference type="GO" id="GO:0006952">
    <property type="term" value="P:defense response"/>
    <property type="evidence" value="ECO:0007669"/>
    <property type="project" value="InterPro"/>
</dbReference>
<comment type="similarity">
    <text evidence="1">Belongs to the Whirly family.</text>
</comment>
<sequence>MRFKGTNNDVVVAATSNRLMCCMEQQQQQQQQQRRGLHLSSHPLHPPTQHSSRRPLFPITSSVAISTTATNAGSINNVVNINNVVEGRRYLSFYSAGNDSGGMNSNANSNPNMGNPAYIVYGEEIAFSVKAIPPEFRTLPSGTVILDAGKRGRLMFEWTPLSSQPSFGDKKAYAWDKTTRFALTAEELGSLLARLDRGDTSVEYTRRLANDHHQNSTGLTLDKIFIATVNEIQEQEEQVPIKEEEQPVAEEGTETETEIGTETGTGTGTGTGTVSAVVKVKKNDGISLLIDYVDADTGHQFGNILHPPSAPHDGIRGPFEIRLMVGEYRVLRSIIEYSIPKLIGWSTMFDKNIEQSITKSVNAQQQGGGGGGNNNNNQGGGGYGGMVKANKKMR</sequence>
<feature type="compositionally biased region" description="Acidic residues" evidence="3">
    <location>
        <begin position="246"/>
        <end position="259"/>
    </location>
</feature>
<evidence type="ECO:0000256" key="3">
    <source>
        <dbReference type="SAM" id="MobiDB-lite"/>
    </source>
</evidence>
<feature type="region of interest" description="Disordered" evidence="3">
    <location>
        <begin position="360"/>
        <end position="394"/>
    </location>
</feature>
<proteinExistence type="inferred from homology"/>
<dbReference type="EMBL" id="KV784386">
    <property type="protein sequence ID" value="OEU07372.1"/>
    <property type="molecule type" value="Genomic_DNA"/>
</dbReference>
<name>A0A1E7EN50_9STRA</name>
<dbReference type="GO" id="GO:0006355">
    <property type="term" value="P:regulation of DNA-templated transcription"/>
    <property type="evidence" value="ECO:0007669"/>
    <property type="project" value="InterPro"/>
</dbReference>
<feature type="region of interest" description="Disordered" evidence="3">
    <location>
        <begin position="24"/>
        <end position="55"/>
    </location>
</feature>
<protein>
    <submittedName>
        <fullName evidence="4">Uncharacterized protein</fullName>
    </submittedName>
</protein>
<gene>
    <name evidence="4" type="ORF">FRACYDRAFT_251179</name>
</gene>
<dbReference type="SUPFAM" id="SSF54447">
    <property type="entry name" value="ssDNA-binding transcriptional regulator domain"/>
    <property type="match status" value="1"/>
</dbReference>
<dbReference type="AlphaFoldDB" id="A0A1E7EN50"/>
<dbReference type="PANTHER" id="PTHR31745:SF1">
    <property type="entry name" value="SINGLE-STRANDED DNA-BINDING PROTEIN WHY2, MITOCHONDRIAL"/>
    <property type="match status" value="1"/>
</dbReference>
<dbReference type="InParanoid" id="A0A1E7EN50"/>
<dbReference type="InterPro" id="IPR009044">
    <property type="entry name" value="ssDNA-bd_transcriptional_reg"/>
</dbReference>
<dbReference type="Pfam" id="PF08536">
    <property type="entry name" value="Whirly"/>
    <property type="match status" value="1"/>
</dbReference>
<dbReference type="PANTHER" id="PTHR31745">
    <property type="entry name" value="SINGLE-STRANDED DNA-BINDING PROTEIN WHY2, MITOCHONDRIAL"/>
    <property type="match status" value="1"/>
</dbReference>
<dbReference type="GO" id="GO:0003697">
    <property type="term" value="F:single-stranded DNA binding"/>
    <property type="evidence" value="ECO:0007669"/>
    <property type="project" value="InterPro"/>
</dbReference>
<evidence type="ECO:0000313" key="4">
    <source>
        <dbReference type="EMBL" id="OEU07372.1"/>
    </source>
</evidence>
<evidence type="ECO:0000313" key="5">
    <source>
        <dbReference type="Proteomes" id="UP000095751"/>
    </source>
</evidence>
<dbReference type="OrthoDB" id="511009at2759"/>
<dbReference type="KEGG" id="fcy:FRACYDRAFT_251179"/>